<dbReference type="PRINTS" id="PR00385">
    <property type="entry name" value="P450"/>
</dbReference>
<dbReference type="GO" id="GO:0004497">
    <property type="term" value="F:monooxygenase activity"/>
    <property type="evidence" value="ECO:0007669"/>
    <property type="project" value="UniProtKB-KW"/>
</dbReference>
<keyword evidence="4 9" id="KW-0349">Heme</keyword>
<evidence type="ECO:0000256" key="2">
    <source>
        <dbReference type="ARBA" id="ARBA00003690"/>
    </source>
</evidence>
<dbReference type="SUPFAM" id="SSF48264">
    <property type="entry name" value="Cytochrome P450"/>
    <property type="match status" value="1"/>
</dbReference>
<evidence type="ECO:0000256" key="4">
    <source>
        <dbReference type="ARBA" id="ARBA00022617"/>
    </source>
</evidence>
<evidence type="ECO:0000256" key="5">
    <source>
        <dbReference type="ARBA" id="ARBA00022723"/>
    </source>
</evidence>
<accession>A0A182IWA1</accession>
<dbReference type="PANTHER" id="PTHR24291">
    <property type="entry name" value="CYTOCHROME P450 FAMILY 4"/>
    <property type="match status" value="1"/>
</dbReference>
<evidence type="ECO:0000256" key="8">
    <source>
        <dbReference type="ARBA" id="ARBA00023033"/>
    </source>
</evidence>
<keyword evidence="5 9" id="KW-0479">Metal-binding</keyword>
<dbReference type="Gene3D" id="1.10.630.10">
    <property type="entry name" value="Cytochrome P450"/>
    <property type="match status" value="1"/>
</dbReference>
<reference evidence="11" key="1">
    <citation type="submission" date="2022-08" db="UniProtKB">
        <authorList>
            <consortium name="EnsemblMetazoa"/>
        </authorList>
    </citation>
    <scope>IDENTIFICATION</scope>
    <source>
        <strain evidence="11">EBRO</strain>
    </source>
</reference>
<dbReference type="InterPro" id="IPR001128">
    <property type="entry name" value="Cyt_P450"/>
</dbReference>
<evidence type="ECO:0000256" key="7">
    <source>
        <dbReference type="ARBA" id="ARBA00023004"/>
    </source>
</evidence>
<dbReference type="Pfam" id="PF00067">
    <property type="entry name" value="p450"/>
    <property type="match status" value="1"/>
</dbReference>
<comment type="cofactor">
    <cofactor evidence="1 9">
        <name>heme</name>
        <dbReference type="ChEBI" id="CHEBI:30413"/>
    </cofactor>
</comment>
<dbReference type="CDD" id="cd20628">
    <property type="entry name" value="CYP4"/>
    <property type="match status" value="1"/>
</dbReference>
<dbReference type="GO" id="GO:0020037">
    <property type="term" value="F:heme binding"/>
    <property type="evidence" value="ECO:0007669"/>
    <property type="project" value="InterPro"/>
</dbReference>
<sequence length="516" mass="59466">MLLAILVFILGSCLAVLLVRDLQSKQTDGYRAAKRYPGGAMIPIFGNLFELLFKNPVQTFVYARENARRYGASYRQWIGGKVILNIIRTREAEKILSSTQHTRKSILYRFLHPLMGDGLLCSKGTKWQQRRRILTPAFHFNILPKFLVIFHEESEKLVRQLGTFADGERDVVLQSVVTSFALHTICETAMGVKLDAYNEADEYKKRVYEVGEMLVHRTMSPWLYSDRVYNLLGYDGPLAESLKPIHHFTRSIIQQRRQDFRDNQQPPDAATAEENMYFGGKQRYAMLDTLLAAEAKQQIDEEGIREEVDTFMFEGHDTTAAAIMFTILLLANEPEVQERCAAESLALLERLSPNGEGMRPSVQDYQNLPYLDRVVKESLRLYPPVAFISRATTGQLVIDGTTFPHNTISHIHIYDLHRDPDQFPDPERFDPERFLPEVTEKRNPYAYVPFSAGPRNCIGQKFAMLEIKTVIMCLLQHFRIKPITRREEIVFMADLVLRAKTPLKVRLERRSTERSE</sequence>
<keyword evidence="8 10" id="KW-0503">Monooxygenase</keyword>
<dbReference type="InterPro" id="IPR050196">
    <property type="entry name" value="Cytochrome_P450_Monoox"/>
</dbReference>
<organism evidence="11">
    <name type="scientific">Anopheles atroparvus</name>
    <name type="common">European mosquito</name>
    <dbReference type="NCBI Taxonomy" id="41427"/>
    <lineage>
        <taxon>Eukaryota</taxon>
        <taxon>Metazoa</taxon>
        <taxon>Ecdysozoa</taxon>
        <taxon>Arthropoda</taxon>
        <taxon>Hexapoda</taxon>
        <taxon>Insecta</taxon>
        <taxon>Pterygota</taxon>
        <taxon>Neoptera</taxon>
        <taxon>Endopterygota</taxon>
        <taxon>Diptera</taxon>
        <taxon>Nematocera</taxon>
        <taxon>Culicoidea</taxon>
        <taxon>Culicidae</taxon>
        <taxon>Anophelinae</taxon>
        <taxon>Anopheles</taxon>
    </lineage>
</organism>
<evidence type="ECO:0000256" key="6">
    <source>
        <dbReference type="ARBA" id="ARBA00023002"/>
    </source>
</evidence>
<dbReference type="VEuPathDB" id="VectorBase:AATE006700"/>
<dbReference type="EnsemblMetazoa" id="AATE006700-RA">
    <property type="protein sequence ID" value="AATE006700-PA.1"/>
    <property type="gene ID" value="AATE006700"/>
</dbReference>
<keyword evidence="6 10" id="KW-0560">Oxidoreductase</keyword>
<feature type="binding site" description="axial binding residue" evidence="9">
    <location>
        <position position="457"/>
    </location>
    <ligand>
        <name>heme</name>
        <dbReference type="ChEBI" id="CHEBI:30413"/>
    </ligand>
    <ligandPart>
        <name>Fe</name>
        <dbReference type="ChEBI" id="CHEBI:18248"/>
    </ligandPart>
</feature>
<comment type="function">
    <text evidence="2">May be involved in the metabolism of insect hormones and in the breakdown of synthetic insecticides.</text>
</comment>
<dbReference type="PRINTS" id="PR00463">
    <property type="entry name" value="EP450I"/>
</dbReference>
<dbReference type="AlphaFoldDB" id="A0A182IWA1"/>
<evidence type="ECO:0000256" key="3">
    <source>
        <dbReference type="ARBA" id="ARBA00010617"/>
    </source>
</evidence>
<dbReference type="PROSITE" id="PS00086">
    <property type="entry name" value="CYTOCHROME_P450"/>
    <property type="match status" value="1"/>
</dbReference>
<keyword evidence="7 9" id="KW-0408">Iron</keyword>
<evidence type="ECO:0000256" key="9">
    <source>
        <dbReference type="PIRSR" id="PIRSR602401-1"/>
    </source>
</evidence>
<dbReference type="InterPro" id="IPR017972">
    <property type="entry name" value="Cyt_P450_CS"/>
</dbReference>
<dbReference type="PANTHER" id="PTHR24291:SF105">
    <property type="entry name" value="CYTOCHROME P450 4P1-RELATED"/>
    <property type="match status" value="1"/>
</dbReference>
<dbReference type="GO" id="GO:0016705">
    <property type="term" value="F:oxidoreductase activity, acting on paired donors, with incorporation or reduction of molecular oxygen"/>
    <property type="evidence" value="ECO:0007669"/>
    <property type="project" value="InterPro"/>
</dbReference>
<proteinExistence type="inferred from homology"/>
<protein>
    <submittedName>
        <fullName evidence="11">Uncharacterized protein</fullName>
    </submittedName>
</protein>
<evidence type="ECO:0000313" key="11">
    <source>
        <dbReference type="EnsemblMetazoa" id="AATE006700-PA.1"/>
    </source>
</evidence>
<dbReference type="STRING" id="41427.A0A182IWA1"/>
<comment type="similarity">
    <text evidence="3 10">Belongs to the cytochrome P450 family.</text>
</comment>
<name>A0A182IWA1_ANOAO</name>
<dbReference type="InterPro" id="IPR002401">
    <property type="entry name" value="Cyt_P450_E_grp-I"/>
</dbReference>
<dbReference type="InterPro" id="IPR036396">
    <property type="entry name" value="Cyt_P450_sf"/>
</dbReference>
<dbReference type="GO" id="GO:0005506">
    <property type="term" value="F:iron ion binding"/>
    <property type="evidence" value="ECO:0007669"/>
    <property type="project" value="InterPro"/>
</dbReference>
<evidence type="ECO:0000256" key="1">
    <source>
        <dbReference type="ARBA" id="ARBA00001971"/>
    </source>
</evidence>
<evidence type="ECO:0000256" key="10">
    <source>
        <dbReference type="RuleBase" id="RU000461"/>
    </source>
</evidence>